<comment type="subcellular location">
    <subcellularLocation>
        <location evidence="1">Membrane</location>
        <topology evidence="1">Multi-pass membrane protein</topology>
    </subcellularLocation>
</comment>
<dbReference type="Gene3D" id="1.20.1250.20">
    <property type="entry name" value="MFS general substrate transporter like domains"/>
    <property type="match status" value="2"/>
</dbReference>
<feature type="transmembrane region" description="Helical" evidence="7">
    <location>
        <begin position="296"/>
        <end position="317"/>
    </location>
</feature>
<dbReference type="GO" id="GO:0022857">
    <property type="term" value="F:transmembrane transporter activity"/>
    <property type="evidence" value="ECO:0007669"/>
    <property type="project" value="InterPro"/>
</dbReference>
<evidence type="ECO:0000256" key="5">
    <source>
        <dbReference type="ARBA" id="ARBA00023136"/>
    </source>
</evidence>
<feature type="transmembrane region" description="Helical" evidence="7">
    <location>
        <begin position="94"/>
        <end position="115"/>
    </location>
</feature>
<proteinExistence type="inferred from homology"/>
<evidence type="ECO:0000256" key="3">
    <source>
        <dbReference type="ARBA" id="ARBA00022692"/>
    </source>
</evidence>
<feature type="transmembrane region" description="Helical" evidence="7">
    <location>
        <begin position="378"/>
        <end position="397"/>
    </location>
</feature>
<evidence type="ECO:0000256" key="4">
    <source>
        <dbReference type="ARBA" id="ARBA00022989"/>
    </source>
</evidence>
<dbReference type="GO" id="GO:0016020">
    <property type="term" value="C:membrane"/>
    <property type="evidence" value="ECO:0007669"/>
    <property type="project" value="UniProtKB-SubCell"/>
</dbReference>
<feature type="transmembrane region" description="Helical" evidence="7">
    <location>
        <begin position="67"/>
        <end position="88"/>
    </location>
</feature>
<comment type="caution">
    <text evidence="8">The sequence shown here is derived from an EMBL/GenBank/DDBJ whole genome shotgun (WGS) entry which is preliminary data.</text>
</comment>
<dbReference type="SUPFAM" id="SSF103473">
    <property type="entry name" value="MFS general substrate transporter"/>
    <property type="match status" value="1"/>
</dbReference>
<dbReference type="EMBL" id="LSRQ01000088">
    <property type="protein sequence ID" value="OAY85468.1"/>
    <property type="molecule type" value="Genomic_DNA"/>
</dbReference>
<evidence type="ECO:0000313" key="9">
    <source>
        <dbReference type="Proteomes" id="UP000092600"/>
    </source>
</evidence>
<dbReference type="AlphaFoldDB" id="A0A199W8C2"/>
<feature type="compositionally biased region" description="Low complexity" evidence="6">
    <location>
        <begin position="238"/>
        <end position="250"/>
    </location>
</feature>
<evidence type="ECO:0000256" key="6">
    <source>
        <dbReference type="SAM" id="MobiDB-lite"/>
    </source>
</evidence>
<feature type="transmembrane region" description="Helical" evidence="7">
    <location>
        <begin position="127"/>
        <end position="148"/>
    </location>
</feature>
<accession>A0A199W8C2</accession>
<comment type="similarity">
    <text evidence="2">Belongs to the major facilitator superfamily. Proton-dependent oligopeptide transporter (POT/PTR) (TC 2.A.17) family.</text>
</comment>
<name>A0A199W8C2_ANACO</name>
<evidence type="ECO:0000256" key="7">
    <source>
        <dbReference type="SAM" id="Phobius"/>
    </source>
</evidence>
<dbReference type="Pfam" id="PF00854">
    <property type="entry name" value="PTR2"/>
    <property type="match status" value="2"/>
</dbReference>
<sequence length="553" mass="60443">EQGHEQERWEGYVDWRNKPALKAKHGGMVAASFVLVVEVMENLAFLANASNLVTYLMKWMRMSPSRAATTVTNFMGTAFLLALLGGFLSDAILSTYLVYLISALVEFLGLLVLTIQAKFPSLQLKASGGAVTMLFAGLYVTALGVGGIKGSLPTHGAEQFDGDSERGRRLRSTFFNYFVFCLSAGGLIAVTFVVWVFVAAALSGGGAQSPKNAVAAMAPPSPTEPIKPPMTSTKYAEQQQHQQQQQQRQCQEVQNTGAVISRDLTFLNRAVLNRPAHRTLVCAAEEVEDVKVVVKILPIFASTVMLSCCLAQLSTFSVEQAATMDTRACRGLHVPPASLPVFPVTFIMLLAPIYDHVVVPFARRVTKTEMGISHLQRIGAGLVLSTVAMAVAALVEVKRKSVARRTGMVDSKEPLPITFFWLAPQYLFLGSADLFTLTGLLEFFFREAPGRMRSLATSLSWASLAMGYYLSSVLVSVVNTVTSGGAGRARPWLAGSNLNHYRLERFYWLMCALSVVNFCHFLFWAGRYRYRRTDQSVKLATGGGRNEGIMASN</sequence>
<gene>
    <name evidence="8" type="ORF">ACMD2_04102</name>
</gene>
<dbReference type="STRING" id="4615.A0A199W8C2"/>
<dbReference type="PANTHER" id="PTHR11654">
    <property type="entry name" value="OLIGOPEPTIDE TRANSPORTER-RELATED"/>
    <property type="match status" value="1"/>
</dbReference>
<evidence type="ECO:0000256" key="1">
    <source>
        <dbReference type="ARBA" id="ARBA00004141"/>
    </source>
</evidence>
<feature type="transmembrane region" description="Helical" evidence="7">
    <location>
        <begin position="506"/>
        <end position="525"/>
    </location>
</feature>
<feature type="non-terminal residue" evidence="8">
    <location>
        <position position="1"/>
    </location>
</feature>
<feature type="compositionally biased region" description="Pro residues" evidence="6">
    <location>
        <begin position="219"/>
        <end position="228"/>
    </location>
</feature>
<dbReference type="InterPro" id="IPR036259">
    <property type="entry name" value="MFS_trans_sf"/>
</dbReference>
<dbReference type="Proteomes" id="UP000092600">
    <property type="component" value="Unassembled WGS sequence"/>
</dbReference>
<evidence type="ECO:0000256" key="2">
    <source>
        <dbReference type="ARBA" id="ARBA00005982"/>
    </source>
</evidence>
<feature type="transmembrane region" description="Helical" evidence="7">
    <location>
        <begin position="337"/>
        <end position="357"/>
    </location>
</feature>
<keyword evidence="4 7" id="KW-1133">Transmembrane helix</keyword>
<feature type="transmembrane region" description="Helical" evidence="7">
    <location>
        <begin position="25"/>
        <end position="46"/>
    </location>
</feature>
<evidence type="ECO:0000313" key="8">
    <source>
        <dbReference type="EMBL" id="OAY85468.1"/>
    </source>
</evidence>
<feature type="transmembrane region" description="Helical" evidence="7">
    <location>
        <begin position="466"/>
        <end position="486"/>
    </location>
</feature>
<feature type="transmembrane region" description="Helical" evidence="7">
    <location>
        <begin position="174"/>
        <end position="202"/>
    </location>
</feature>
<protein>
    <submittedName>
        <fullName evidence="8">Protein NRT1/ PTR FAMILY 4.6</fullName>
    </submittedName>
</protein>
<organism evidence="8 9">
    <name type="scientific">Ananas comosus</name>
    <name type="common">Pineapple</name>
    <name type="synonym">Ananas ananas</name>
    <dbReference type="NCBI Taxonomy" id="4615"/>
    <lineage>
        <taxon>Eukaryota</taxon>
        <taxon>Viridiplantae</taxon>
        <taxon>Streptophyta</taxon>
        <taxon>Embryophyta</taxon>
        <taxon>Tracheophyta</taxon>
        <taxon>Spermatophyta</taxon>
        <taxon>Magnoliopsida</taxon>
        <taxon>Liliopsida</taxon>
        <taxon>Poales</taxon>
        <taxon>Bromeliaceae</taxon>
        <taxon>Bromelioideae</taxon>
        <taxon>Ananas</taxon>
    </lineage>
</organism>
<keyword evidence="3 7" id="KW-0812">Transmembrane</keyword>
<keyword evidence="5 7" id="KW-0472">Membrane</keyword>
<reference evidence="8 9" key="1">
    <citation type="journal article" date="2016" name="DNA Res.">
        <title>The draft genome of MD-2 pineapple using hybrid error correction of long reads.</title>
        <authorList>
            <person name="Redwan R.M."/>
            <person name="Saidin A."/>
            <person name="Kumar S.V."/>
        </authorList>
    </citation>
    <scope>NUCLEOTIDE SEQUENCE [LARGE SCALE GENOMIC DNA]</scope>
    <source>
        <strain evidence="9">cv. MD2</strain>
        <tissue evidence="8">Leaf</tissue>
    </source>
</reference>
<dbReference type="InterPro" id="IPR000109">
    <property type="entry name" value="POT_fam"/>
</dbReference>
<feature type="region of interest" description="Disordered" evidence="6">
    <location>
        <begin position="211"/>
        <end position="250"/>
    </location>
</feature>